<proteinExistence type="predicted"/>
<name>A0ABU9BNS4_9BURK</name>
<reference evidence="1 2" key="1">
    <citation type="submission" date="2024-04" db="EMBL/GenBank/DDBJ databases">
        <title>Novel species of the genus Ideonella isolated from streams.</title>
        <authorList>
            <person name="Lu H."/>
        </authorList>
    </citation>
    <scope>NUCLEOTIDE SEQUENCE [LARGE SCALE GENOMIC DNA]</scope>
    <source>
        <strain evidence="1 2">DXS29W</strain>
    </source>
</reference>
<dbReference type="CDD" id="cd06561">
    <property type="entry name" value="AlkD_like"/>
    <property type="match status" value="1"/>
</dbReference>
<dbReference type="Proteomes" id="UP001371218">
    <property type="component" value="Unassembled WGS sequence"/>
</dbReference>
<dbReference type="EMBL" id="JBBUTG010000003">
    <property type="protein sequence ID" value="MEK8030527.1"/>
    <property type="molecule type" value="Genomic_DNA"/>
</dbReference>
<sequence>MARTSTPHARPLALDEMLAQLRAQARPEALAGMAAFGMATQARLGWSVPALRQLGRQIGRQHELAIALAASGIPDAQILASLVVEPARLTVAEMDTWVAALAAWDTCDQACINAFSRSPLAWGRVPVWAARTAEFERRAGFALIAALAVHDKAAIDERFIALLPLIEEHAGDERNFVKKAVSWALRQIGKRNAVLRLHALACAERLRAQPARSARSARWIGGDAWRELSATE</sequence>
<keyword evidence="2" id="KW-1185">Reference proteome</keyword>
<accession>A0ABU9BNS4</accession>
<dbReference type="PANTHER" id="PTHR41291:SF1">
    <property type="entry name" value="DNA ALKYLATION REPAIR PROTEIN"/>
    <property type="match status" value="1"/>
</dbReference>
<evidence type="ECO:0000313" key="1">
    <source>
        <dbReference type="EMBL" id="MEK8030527.1"/>
    </source>
</evidence>
<comment type="caution">
    <text evidence="1">The sequence shown here is derived from an EMBL/GenBank/DDBJ whole genome shotgun (WGS) entry which is preliminary data.</text>
</comment>
<dbReference type="Pfam" id="PF08713">
    <property type="entry name" value="DNA_alkylation"/>
    <property type="match status" value="1"/>
</dbReference>
<dbReference type="PANTHER" id="PTHR41291">
    <property type="entry name" value="DNA ALKYLATION REPAIR PROTEIN"/>
    <property type="match status" value="1"/>
</dbReference>
<protein>
    <submittedName>
        <fullName evidence="1">DNA alkylation repair protein</fullName>
    </submittedName>
</protein>
<organism evidence="1 2">
    <name type="scientific">Ideonella lacteola</name>
    <dbReference type="NCBI Taxonomy" id="2984193"/>
    <lineage>
        <taxon>Bacteria</taxon>
        <taxon>Pseudomonadati</taxon>
        <taxon>Pseudomonadota</taxon>
        <taxon>Betaproteobacteria</taxon>
        <taxon>Burkholderiales</taxon>
        <taxon>Sphaerotilaceae</taxon>
        <taxon>Ideonella</taxon>
    </lineage>
</organism>
<dbReference type="InterPro" id="IPR014825">
    <property type="entry name" value="DNA_alkylation"/>
</dbReference>
<dbReference type="RefSeq" id="WP_341424892.1">
    <property type="nucleotide sequence ID" value="NZ_JBBUTG010000003.1"/>
</dbReference>
<gene>
    <name evidence="1" type="ORF">AACH06_06780</name>
</gene>
<evidence type="ECO:0000313" key="2">
    <source>
        <dbReference type="Proteomes" id="UP001371218"/>
    </source>
</evidence>
<dbReference type="InterPro" id="IPR016024">
    <property type="entry name" value="ARM-type_fold"/>
</dbReference>
<dbReference type="Gene3D" id="1.25.10.90">
    <property type="match status" value="1"/>
</dbReference>
<dbReference type="SUPFAM" id="SSF48371">
    <property type="entry name" value="ARM repeat"/>
    <property type="match status" value="1"/>
</dbReference>